<dbReference type="Proteomes" id="UP000464378">
    <property type="component" value="Chromosome"/>
</dbReference>
<dbReference type="RefSeq" id="WP_162659315.1">
    <property type="nucleotide sequence ID" value="NZ_LR593887.1"/>
</dbReference>
<dbReference type="EMBL" id="LR586016">
    <property type="protein sequence ID" value="VIP04200.1"/>
    <property type="molecule type" value="Genomic_DNA"/>
</dbReference>
<feature type="signal peptide" evidence="2">
    <location>
        <begin position="1"/>
        <end position="25"/>
    </location>
</feature>
<feature type="compositionally biased region" description="Polar residues" evidence="1">
    <location>
        <begin position="28"/>
        <end position="38"/>
    </location>
</feature>
<evidence type="ECO:0000313" key="3">
    <source>
        <dbReference type="EMBL" id="VIP04200.1"/>
    </source>
</evidence>
<dbReference type="EMBL" id="LR593887">
    <property type="protein sequence ID" value="VTS05764.1"/>
    <property type="molecule type" value="Genomic_DNA"/>
</dbReference>
<evidence type="ECO:0000313" key="4">
    <source>
        <dbReference type="Proteomes" id="UP000464378"/>
    </source>
</evidence>
<dbReference type="InParanoid" id="A0A6C2YRB7"/>
<dbReference type="Pfam" id="PF07585">
    <property type="entry name" value="BBP7"/>
    <property type="match status" value="1"/>
</dbReference>
<gene>
    <name evidence="3" type="ORF">GMBLW1_49930</name>
</gene>
<proteinExistence type="predicted"/>
<reference evidence="3" key="1">
    <citation type="submission" date="2019-04" db="EMBL/GenBank/DDBJ databases">
        <authorList>
            <consortium name="Science for Life Laboratories"/>
        </authorList>
    </citation>
    <scope>NUCLEOTIDE SEQUENCE</scope>
    <source>
        <strain evidence="3">MBLW1</strain>
    </source>
</reference>
<feature type="region of interest" description="Disordered" evidence="1">
    <location>
        <begin position="28"/>
        <end position="55"/>
    </location>
</feature>
<sequence length="458" mass="48660">MRSRWFRLGATLGAAVTMSLGTVSAQSPGVASLSSSDSPGVARLSEPAVPGTARVGDSVDSGIITGMPIDGEIIEGNRRRFAEHHRERFDNLFTQIRNRDYEIYGDVNYMLFFTKGAPVGGAFVTTGTLNRGQLGLADTQVLFGNERVDAGVVSGISHRFGADFDGFFTQGGGFWLPKTITKSTFQSNAMGDPLIARPFIDSATGANETLAASLPGFAPGLVAVQSELEVRSGEFTLGMRPLEADKDLPLTIRLGGGFRYFHLQEALQVDSFTNLGAGFPASFNGGTLVGPGTLVVSDRFDTDNKFYGGQVVAAATYRSDLFFANVITKLAMGTVQQELNVRGFTNAQLPGGTLSATGGLLAQPSNIGGFSRSGFAVIPEVGLQLGVRLTEHITGIVGYEFVYISNVLRPGDQIDPTVSITQLQTSPTFNGNGNRPATQFVESDFWAQGITFGLSIAY</sequence>
<feature type="chain" id="PRO_5036172826" evidence="2">
    <location>
        <begin position="26"/>
        <end position="458"/>
    </location>
</feature>
<protein>
    <submittedName>
        <fullName evidence="3">Uncharacterized protein</fullName>
    </submittedName>
</protein>
<dbReference type="AlphaFoldDB" id="A0A6C2YRB7"/>
<keyword evidence="4" id="KW-1185">Reference proteome</keyword>
<name>A0A6C2YRB7_9BACT</name>
<accession>A0A6C2YRB7</accession>
<evidence type="ECO:0000256" key="2">
    <source>
        <dbReference type="SAM" id="SignalP"/>
    </source>
</evidence>
<dbReference type="InterPro" id="IPR011446">
    <property type="entry name" value="BBP7"/>
</dbReference>
<organism evidence="3">
    <name type="scientific">Tuwongella immobilis</name>
    <dbReference type="NCBI Taxonomy" id="692036"/>
    <lineage>
        <taxon>Bacteria</taxon>
        <taxon>Pseudomonadati</taxon>
        <taxon>Planctomycetota</taxon>
        <taxon>Planctomycetia</taxon>
        <taxon>Gemmatales</taxon>
        <taxon>Gemmataceae</taxon>
        <taxon>Tuwongella</taxon>
    </lineage>
</organism>
<keyword evidence="2" id="KW-0732">Signal</keyword>
<evidence type="ECO:0000256" key="1">
    <source>
        <dbReference type="SAM" id="MobiDB-lite"/>
    </source>
</evidence>
<dbReference type="KEGG" id="tim:GMBLW1_49930"/>